<evidence type="ECO:0000313" key="2">
    <source>
        <dbReference type="Proteomes" id="UP000677054"/>
    </source>
</evidence>
<sequence>MLNGKDPATLKIKDYYNGHLPDELKDATFLDLINGLDPRTVKLKDLLAGKVFNPKDLALPKKFSRDISDSIKNFERCDAWRYAFVFMWFFLEESCGGSALKGFSRWFLPAFFGYKLYKNLTEKERKKEEKKKMKMQKKKK</sequence>
<dbReference type="Proteomes" id="UP000677054">
    <property type="component" value="Unassembled WGS sequence"/>
</dbReference>
<accession>A0A7R9AIX0</accession>
<feature type="non-terminal residue" evidence="1">
    <location>
        <position position="1"/>
    </location>
</feature>
<dbReference type="EMBL" id="CAJPEV010010747">
    <property type="protein sequence ID" value="CAG0906077.1"/>
    <property type="molecule type" value="Genomic_DNA"/>
</dbReference>
<name>A0A7R9AIX0_9CRUS</name>
<reference evidence="1" key="1">
    <citation type="submission" date="2020-11" db="EMBL/GenBank/DDBJ databases">
        <authorList>
            <person name="Tran Van P."/>
        </authorList>
    </citation>
    <scope>NUCLEOTIDE SEQUENCE</scope>
</reference>
<dbReference type="EMBL" id="LR910265">
    <property type="protein sequence ID" value="CAD7254596.1"/>
    <property type="molecule type" value="Genomic_DNA"/>
</dbReference>
<organism evidence="1">
    <name type="scientific">Darwinula stevensoni</name>
    <dbReference type="NCBI Taxonomy" id="69355"/>
    <lineage>
        <taxon>Eukaryota</taxon>
        <taxon>Metazoa</taxon>
        <taxon>Ecdysozoa</taxon>
        <taxon>Arthropoda</taxon>
        <taxon>Crustacea</taxon>
        <taxon>Oligostraca</taxon>
        <taxon>Ostracoda</taxon>
        <taxon>Podocopa</taxon>
        <taxon>Podocopida</taxon>
        <taxon>Darwinulocopina</taxon>
        <taxon>Darwinuloidea</taxon>
        <taxon>Darwinulidae</taxon>
        <taxon>Darwinula</taxon>
    </lineage>
</organism>
<proteinExistence type="predicted"/>
<dbReference type="AlphaFoldDB" id="A0A7R9AIX0"/>
<protein>
    <submittedName>
        <fullName evidence="1">Uncharacterized protein</fullName>
    </submittedName>
</protein>
<evidence type="ECO:0000313" key="1">
    <source>
        <dbReference type="EMBL" id="CAD7254596.1"/>
    </source>
</evidence>
<keyword evidence="2" id="KW-1185">Reference proteome</keyword>
<gene>
    <name evidence="1" type="ORF">DSTB1V02_LOCUS14342</name>
</gene>